<sequence length="128" mass="14657">MNSRVQHPTRIPDRLGDTPNILDLFLTANLYAYAFTLSFPLGSSDHNLISVSCPISSIPPQDPPKQRCLWRFASTSWGDLRRYYADFPWNDYYFFVRDPSQCAEYITEVIVSGMEAYIPHSSSQTKPS</sequence>
<gene>
    <name evidence="1" type="ORF">E2C01_056314</name>
</gene>
<keyword evidence="2" id="KW-1185">Reference proteome</keyword>
<protein>
    <recommendedName>
        <fullName evidence="3">Endonuclease/exonuclease/phosphatase domain-containing protein</fullName>
    </recommendedName>
</protein>
<dbReference type="EMBL" id="VSRR010019439">
    <property type="protein sequence ID" value="MPC62231.1"/>
    <property type="molecule type" value="Genomic_DNA"/>
</dbReference>
<reference evidence="1 2" key="1">
    <citation type="submission" date="2019-05" db="EMBL/GenBank/DDBJ databases">
        <title>Another draft genome of Portunus trituberculatus and its Hox gene families provides insights of decapod evolution.</title>
        <authorList>
            <person name="Jeong J.-H."/>
            <person name="Song I."/>
            <person name="Kim S."/>
            <person name="Choi T."/>
            <person name="Kim D."/>
            <person name="Ryu S."/>
            <person name="Kim W."/>
        </authorList>
    </citation>
    <scope>NUCLEOTIDE SEQUENCE [LARGE SCALE GENOMIC DNA]</scope>
    <source>
        <tissue evidence="1">Muscle</tissue>
    </source>
</reference>
<dbReference type="AlphaFoldDB" id="A0A5B7GQ10"/>
<evidence type="ECO:0008006" key="3">
    <source>
        <dbReference type="Google" id="ProtNLM"/>
    </source>
</evidence>
<organism evidence="1 2">
    <name type="scientific">Portunus trituberculatus</name>
    <name type="common">Swimming crab</name>
    <name type="synonym">Neptunus trituberculatus</name>
    <dbReference type="NCBI Taxonomy" id="210409"/>
    <lineage>
        <taxon>Eukaryota</taxon>
        <taxon>Metazoa</taxon>
        <taxon>Ecdysozoa</taxon>
        <taxon>Arthropoda</taxon>
        <taxon>Crustacea</taxon>
        <taxon>Multicrustacea</taxon>
        <taxon>Malacostraca</taxon>
        <taxon>Eumalacostraca</taxon>
        <taxon>Eucarida</taxon>
        <taxon>Decapoda</taxon>
        <taxon>Pleocyemata</taxon>
        <taxon>Brachyura</taxon>
        <taxon>Eubrachyura</taxon>
        <taxon>Portunoidea</taxon>
        <taxon>Portunidae</taxon>
        <taxon>Portuninae</taxon>
        <taxon>Portunus</taxon>
    </lineage>
</organism>
<proteinExistence type="predicted"/>
<accession>A0A5B7GQ10</accession>
<evidence type="ECO:0000313" key="1">
    <source>
        <dbReference type="EMBL" id="MPC62231.1"/>
    </source>
</evidence>
<comment type="caution">
    <text evidence="1">The sequence shown here is derived from an EMBL/GenBank/DDBJ whole genome shotgun (WGS) entry which is preliminary data.</text>
</comment>
<dbReference type="Proteomes" id="UP000324222">
    <property type="component" value="Unassembled WGS sequence"/>
</dbReference>
<evidence type="ECO:0000313" key="2">
    <source>
        <dbReference type="Proteomes" id="UP000324222"/>
    </source>
</evidence>
<name>A0A5B7GQ10_PORTR</name>